<dbReference type="Pfam" id="PF05494">
    <property type="entry name" value="MlaC"/>
    <property type="match status" value="1"/>
</dbReference>
<dbReference type="InterPro" id="IPR017842">
    <property type="entry name" value="Hopanoid_biosyn-assoc_HpnM"/>
</dbReference>
<evidence type="ECO:0000313" key="3">
    <source>
        <dbReference type="Proteomes" id="UP000000245"/>
    </source>
</evidence>
<evidence type="ECO:0000256" key="1">
    <source>
        <dbReference type="SAM" id="SignalP"/>
    </source>
</evidence>
<accession>A5FZK4</accession>
<dbReference type="InterPro" id="IPR042245">
    <property type="entry name" value="Tgt2/MlaC_sf"/>
</dbReference>
<dbReference type="STRING" id="349163.Acry_1834"/>
<keyword evidence="3" id="KW-1185">Reference proteome</keyword>
<sequence length="215" mass="22972">MIAISALMKRRMLLAAPLAVALPLALPAARAAAAPETQPVNALDDALIATMKAGSAGKTFSARYAMLKPVIEKSFDLRLILQNSAGLLWSQIPAAQKTELEKLFRQYTVATYVSNFNAYAGQHFTTNPDIRRTGNARVVSTTFEGNGGKKVELAYVMRQSGGVWKITDVLFDGTISKVATQRSDFSGLIEPGNASRLIDALKAKVASLSGGAIKD</sequence>
<dbReference type="EMBL" id="CP000697">
    <property type="protein sequence ID" value="ABQ31036.1"/>
    <property type="molecule type" value="Genomic_DNA"/>
</dbReference>
<dbReference type="eggNOG" id="COG2854">
    <property type="taxonomic scope" value="Bacteria"/>
</dbReference>
<evidence type="ECO:0000313" key="2">
    <source>
        <dbReference type="EMBL" id="ABQ31036.1"/>
    </source>
</evidence>
<feature type="chain" id="PRO_5002683135" evidence="1">
    <location>
        <begin position="34"/>
        <end position="215"/>
    </location>
</feature>
<dbReference type="KEGG" id="acr:Acry_1834"/>
<proteinExistence type="predicted"/>
<dbReference type="AlphaFoldDB" id="A5FZK4"/>
<dbReference type="HOGENOM" id="CLU_094502_1_1_5"/>
<name>A5FZK4_ACICJ</name>
<dbReference type="PANTHER" id="PTHR36573:SF1">
    <property type="entry name" value="INTERMEMBRANE PHOSPHOLIPID TRANSPORT SYSTEM BINDING PROTEIN MLAC"/>
    <property type="match status" value="1"/>
</dbReference>
<keyword evidence="1" id="KW-0732">Signal</keyword>
<dbReference type="PANTHER" id="PTHR36573">
    <property type="entry name" value="INTERMEMBRANE PHOSPHOLIPID TRANSPORT SYSTEM BINDING PROTEIN MLAC"/>
    <property type="match status" value="1"/>
</dbReference>
<reference evidence="2 3" key="1">
    <citation type="submission" date="2007-05" db="EMBL/GenBank/DDBJ databases">
        <title>Complete sequence of chromosome of Acidiphilium cryptum JF-5.</title>
        <authorList>
            <consortium name="US DOE Joint Genome Institute"/>
            <person name="Copeland A."/>
            <person name="Lucas S."/>
            <person name="Lapidus A."/>
            <person name="Barry K."/>
            <person name="Detter J.C."/>
            <person name="Glavina del Rio T."/>
            <person name="Hammon N."/>
            <person name="Israni S."/>
            <person name="Dalin E."/>
            <person name="Tice H."/>
            <person name="Pitluck S."/>
            <person name="Sims D."/>
            <person name="Brettin T."/>
            <person name="Bruce D."/>
            <person name="Han C."/>
            <person name="Schmutz J."/>
            <person name="Larimer F."/>
            <person name="Land M."/>
            <person name="Hauser L."/>
            <person name="Kyrpides N."/>
            <person name="Kim E."/>
            <person name="Magnuson T."/>
            <person name="Richardson P."/>
        </authorList>
    </citation>
    <scope>NUCLEOTIDE SEQUENCE [LARGE SCALE GENOMIC DNA]</scope>
    <source>
        <strain evidence="2 3">JF-5</strain>
    </source>
</reference>
<gene>
    <name evidence="2" type="ordered locus">Acry_1834</name>
</gene>
<protein>
    <submittedName>
        <fullName evidence="2">Toluene tolerance family protein</fullName>
    </submittedName>
</protein>
<organism evidence="2 3">
    <name type="scientific">Acidiphilium cryptum (strain JF-5)</name>
    <dbReference type="NCBI Taxonomy" id="349163"/>
    <lineage>
        <taxon>Bacteria</taxon>
        <taxon>Pseudomonadati</taxon>
        <taxon>Pseudomonadota</taxon>
        <taxon>Alphaproteobacteria</taxon>
        <taxon>Acetobacterales</taxon>
        <taxon>Acidocellaceae</taxon>
        <taxon>Acidiphilium</taxon>
    </lineage>
</organism>
<dbReference type="InterPro" id="IPR008869">
    <property type="entry name" value="MlaC/ttg2D"/>
</dbReference>
<dbReference type="NCBIfam" id="TIGR03481">
    <property type="entry name" value="HpnM"/>
    <property type="match status" value="1"/>
</dbReference>
<feature type="signal peptide" evidence="1">
    <location>
        <begin position="1"/>
        <end position="33"/>
    </location>
</feature>
<dbReference type="Proteomes" id="UP000000245">
    <property type="component" value="Chromosome"/>
</dbReference>
<dbReference type="Gene3D" id="3.10.450.710">
    <property type="entry name" value="Tgt2/MlaC"/>
    <property type="match status" value="1"/>
</dbReference>